<dbReference type="OrthoDB" id="10019596at2759"/>
<comment type="subunit">
    <text evidence="2">Heterodimer of a B chain and an A chain linked by two disulfide bonds.</text>
</comment>
<evidence type="ECO:0000256" key="7">
    <source>
        <dbReference type="SAM" id="MobiDB-lite"/>
    </source>
</evidence>
<dbReference type="PANTHER" id="PTHR13647:SF4">
    <property type="entry name" value="INSULIN-LIKE PEPTIDE 1-RELATED"/>
    <property type="match status" value="1"/>
</dbReference>
<dbReference type="GO" id="GO:0005576">
    <property type="term" value="C:extracellular region"/>
    <property type="evidence" value="ECO:0007669"/>
    <property type="project" value="UniProtKB-SubCell"/>
</dbReference>
<dbReference type="InterPro" id="IPR022352">
    <property type="entry name" value="Ins/IGF/rlx"/>
</dbReference>
<keyword evidence="3" id="KW-0165">Cleavage on pair of basic residues</keyword>
<dbReference type="RefSeq" id="XP_023933889.2">
    <property type="nucleotide sequence ID" value="XM_024078121.2"/>
</dbReference>
<feature type="compositionally biased region" description="Polar residues" evidence="7">
    <location>
        <begin position="45"/>
        <end position="54"/>
    </location>
</feature>
<dbReference type="PANTHER" id="PTHR13647">
    <property type="entry name" value="INSULIN-LIKE PEPTIDE 2-RELATED"/>
    <property type="match status" value="1"/>
</dbReference>
<dbReference type="Proteomes" id="UP001652582">
    <property type="component" value="Chromosome Z"/>
</dbReference>
<keyword evidence="5" id="KW-1015">Disulfide bond</keyword>
<reference evidence="11" key="1">
    <citation type="submission" date="2025-08" db="UniProtKB">
        <authorList>
            <consortium name="RefSeq"/>
        </authorList>
    </citation>
    <scope>IDENTIFICATION</scope>
</reference>
<dbReference type="SMART" id="SM00078">
    <property type="entry name" value="IlGF"/>
    <property type="match status" value="1"/>
</dbReference>
<evidence type="ECO:0000256" key="5">
    <source>
        <dbReference type="ARBA" id="ARBA00023157"/>
    </source>
</evidence>
<evidence type="ECO:0000256" key="1">
    <source>
        <dbReference type="ARBA" id="ARBA00009034"/>
    </source>
</evidence>
<organism evidence="10 11">
    <name type="scientific">Bicyclus anynana</name>
    <name type="common">Squinting bush brown butterfly</name>
    <dbReference type="NCBI Taxonomy" id="110368"/>
    <lineage>
        <taxon>Eukaryota</taxon>
        <taxon>Metazoa</taxon>
        <taxon>Ecdysozoa</taxon>
        <taxon>Arthropoda</taxon>
        <taxon>Hexapoda</taxon>
        <taxon>Insecta</taxon>
        <taxon>Pterygota</taxon>
        <taxon>Neoptera</taxon>
        <taxon>Endopterygota</taxon>
        <taxon>Lepidoptera</taxon>
        <taxon>Glossata</taxon>
        <taxon>Ditrysia</taxon>
        <taxon>Papilionoidea</taxon>
        <taxon>Nymphalidae</taxon>
        <taxon>Satyrinae</taxon>
        <taxon>Satyrini</taxon>
        <taxon>Mycalesina</taxon>
        <taxon>Bicyclus</taxon>
    </lineage>
</organism>
<dbReference type="Gene3D" id="1.10.100.10">
    <property type="entry name" value="Insulin-like"/>
    <property type="match status" value="1"/>
</dbReference>
<feature type="domain" description="Insulin-like" evidence="9">
    <location>
        <begin position="24"/>
        <end position="156"/>
    </location>
</feature>
<dbReference type="KEGG" id="bany:112042917"/>
<evidence type="ECO:0000256" key="4">
    <source>
        <dbReference type="ARBA" id="ARBA00022729"/>
    </source>
</evidence>
<name>A0A6J1MHR4_BICAN</name>
<keyword evidence="10" id="KW-1185">Reference proteome</keyword>
<keyword evidence="6" id="KW-0964">Secreted</keyword>
<sequence length="156" mass="17525">MRIQVLMILSVIASMYLTPEAQVQKYCGRRLAVAVSLVCEEVGNSGTSQKRSSQYEYDEDMYTDTEDDSVNDTLDDSTGNNNEMDHANDDFIDDSEDLSLDYSIDNSVDDDSSVKYEIEGPWITAQKALTIVRGKRQIVSECCDKPCSVDELKTYC</sequence>
<gene>
    <name evidence="11" type="primary">LOC112042917</name>
</gene>
<feature type="chain" id="PRO_5047240751" evidence="8">
    <location>
        <begin position="22"/>
        <end position="156"/>
    </location>
</feature>
<evidence type="ECO:0000313" key="11">
    <source>
        <dbReference type="RefSeq" id="XP_023933889.2"/>
    </source>
</evidence>
<protein>
    <submittedName>
        <fullName evidence="11">Bombyxin A-3 homolog</fullName>
    </submittedName>
</protein>
<dbReference type="PRINTS" id="PR00276">
    <property type="entry name" value="INSULINFAMLY"/>
</dbReference>
<dbReference type="GO" id="GO:0005179">
    <property type="term" value="F:hormone activity"/>
    <property type="evidence" value="ECO:0007669"/>
    <property type="project" value="InterPro"/>
</dbReference>
<feature type="region of interest" description="Disordered" evidence="7">
    <location>
        <begin position="45"/>
        <end position="90"/>
    </location>
</feature>
<feature type="compositionally biased region" description="Acidic residues" evidence="7">
    <location>
        <begin position="56"/>
        <end position="75"/>
    </location>
</feature>
<dbReference type="InterPro" id="IPR036438">
    <property type="entry name" value="Insulin-like_sf"/>
</dbReference>
<dbReference type="SUPFAM" id="SSF56994">
    <property type="entry name" value="Insulin-like"/>
    <property type="match status" value="1"/>
</dbReference>
<evidence type="ECO:0000256" key="8">
    <source>
        <dbReference type="SAM" id="SignalP"/>
    </source>
</evidence>
<proteinExistence type="inferred from homology"/>
<dbReference type="InterPro" id="IPR022353">
    <property type="entry name" value="Insulin_CS"/>
</dbReference>
<comment type="subcellular location">
    <subcellularLocation>
        <location evidence="6">Secreted</location>
    </subcellularLocation>
</comment>
<dbReference type="GeneID" id="112042917"/>
<comment type="similarity">
    <text evidence="1 6">Belongs to the insulin family.</text>
</comment>
<dbReference type="Pfam" id="PF00049">
    <property type="entry name" value="Insulin"/>
    <property type="match status" value="1"/>
</dbReference>
<evidence type="ECO:0000256" key="6">
    <source>
        <dbReference type="RuleBase" id="RU000406"/>
    </source>
</evidence>
<evidence type="ECO:0000256" key="3">
    <source>
        <dbReference type="ARBA" id="ARBA00022685"/>
    </source>
</evidence>
<dbReference type="InterPro" id="IPR016179">
    <property type="entry name" value="Insulin-like"/>
</dbReference>
<dbReference type="AlphaFoldDB" id="A0A6J1MHR4"/>
<accession>A0A6J1MHR4</accession>
<dbReference type="CDD" id="cd04366">
    <property type="entry name" value="IlGF_insulin_bombyxin_like"/>
    <property type="match status" value="1"/>
</dbReference>
<feature type="signal peptide" evidence="8">
    <location>
        <begin position="1"/>
        <end position="21"/>
    </location>
</feature>
<keyword evidence="4 8" id="KW-0732">Signal</keyword>
<dbReference type="PROSITE" id="PS00262">
    <property type="entry name" value="INSULIN"/>
    <property type="match status" value="1"/>
</dbReference>
<evidence type="ECO:0000259" key="9">
    <source>
        <dbReference type="SMART" id="SM00078"/>
    </source>
</evidence>
<evidence type="ECO:0000313" key="10">
    <source>
        <dbReference type="Proteomes" id="UP001652582"/>
    </source>
</evidence>
<evidence type="ECO:0000256" key="2">
    <source>
        <dbReference type="ARBA" id="ARBA00011207"/>
    </source>
</evidence>